<reference evidence="2" key="2">
    <citation type="submission" date="2020-05" db="UniProtKB">
        <authorList>
            <consortium name="EnsemblMetazoa"/>
        </authorList>
    </citation>
    <scope>IDENTIFICATION</scope>
    <source>
        <strain evidence="2">A-37</strain>
    </source>
</reference>
<dbReference type="VEuPathDB" id="VectorBase:ACUA006016"/>
<organism evidence="2 3">
    <name type="scientific">Anopheles culicifacies</name>
    <dbReference type="NCBI Taxonomy" id="139723"/>
    <lineage>
        <taxon>Eukaryota</taxon>
        <taxon>Metazoa</taxon>
        <taxon>Ecdysozoa</taxon>
        <taxon>Arthropoda</taxon>
        <taxon>Hexapoda</taxon>
        <taxon>Insecta</taxon>
        <taxon>Pterygota</taxon>
        <taxon>Neoptera</taxon>
        <taxon>Endopterygota</taxon>
        <taxon>Diptera</taxon>
        <taxon>Nematocera</taxon>
        <taxon>Culicoidea</taxon>
        <taxon>Culicidae</taxon>
        <taxon>Anophelinae</taxon>
        <taxon>Anopheles</taxon>
        <taxon>culicifacies species complex</taxon>
    </lineage>
</organism>
<protein>
    <submittedName>
        <fullName evidence="2">Uncharacterized protein</fullName>
    </submittedName>
</protein>
<name>A0A182LZW7_9DIPT</name>
<sequence length="149" mass="16200">MAMIGLIPLKGCRIRSSHTLDSLGRVPPDRSAIGDCDGARPACEPKRKGVRRRRRRRAIGTPMRREGTFGAVQCEVGDASVRVASDAPARWTASRSTVGCVRWPRRILLVFGPARPPDGLGSRSIPMEQSQYETSADASTKSGWLSGVR</sequence>
<feature type="region of interest" description="Disordered" evidence="1">
    <location>
        <begin position="118"/>
        <end position="149"/>
    </location>
</feature>
<evidence type="ECO:0000313" key="2">
    <source>
        <dbReference type="EnsemblMetazoa" id="ACUA006016-PA"/>
    </source>
</evidence>
<evidence type="ECO:0000313" key="3">
    <source>
        <dbReference type="Proteomes" id="UP000075883"/>
    </source>
</evidence>
<feature type="compositionally biased region" description="Polar residues" evidence="1">
    <location>
        <begin position="127"/>
        <end position="143"/>
    </location>
</feature>
<dbReference type="Proteomes" id="UP000075883">
    <property type="component" value="Unassembled WGS sequence"/>
</dbReference>
<evidence type="ECO:0000256" key="1">
    <source>
        <dbReference type="SAM" id="MobiDB-lite"/>
    </source>
</evidence>
<dbReference type="EMBL" id="AXCM01015732">
    <property type="status" value="NOT_ANNOTATED_CDS"/>
    <property type="molecule type" value="Genomic_DNA"/>
</dbReference>
<keyword evidence="3" id="KW-1185">Reference proteome</keyword>
<proteinExistence type="predicted"/>
<dbReference type="AlphaFoldDB" id="A0A182LZW7"/>
<dbReference type="EMBL" id="AXCM01015731">
    <property type="status" value="NOT_ANNOTATED_CDS"/>
    <property type="molecule type" value="Genomic_DNA"/>
</dbReference>
<accession>A0A182LZW7</accession>
<reference evidence="3" key="1">
    <citation type="submission" date="2013-09" db="EMBL/GenBank/DDBJ databases">
        <title>The Genome Sequence of Anopheles culicifacies species A.</title>
        <authorList>
            <consortium name="The Broad Institute Genomics Platform"/>
            <person name="Neafsey D.E."/>
            <person name="Besansky N."/>
            <person name="Howell P."/>
            <person name="Walton C."/>
            <person name="Young S.K."/>
            <person name="Zeng Q."/>
            <person name="Gargeya S."/>
            <person name="Fitzgerald M."/>
            <person name="Haas B."/>
            <person name="Abouelleil A."/>
            <person name="Allen A.W."/>
            <person name="Alvarado L."/>
            <person name="Arachchi H.M."/>
            <person name="Berlin A.M."/>
            <person name="Chapman S.B."/>
            <person name="Gainer-Dewar J."/>
            <person name="Goldberg J."/>
            <person name="Griggs A."/>
            <person name="Gujja S."/>
            <person name="Hansen M."/>
            <person name="Howarth C."/>
            <person name="Imamovic A."/>
            <person name="Ireland A."/>
            <person name="Larimer J."/>
            <person name="McCowan C."/>
            <person name="Murphy C."/>
            <person name="Pearson M."/>
            <person name="Poon T.W."/>
            <person name="Priest M."/>
            <person name="Roberts A."/>
            <person name="Saif S."/>
            <person name="Shea T."/>
            <person name="Sisk P."/>
            <person name="Sykes S."/>
            <person name="Wortman J."/>
            <person name="Nusbaum C."/>
            <person name="Birren B."/>
        </authorList>
    </citation>
    <scope>NUCLEOTIDE SEQUENCE [LARGE SCALE GENOMIC DNA]</scope>
    <source>
        <strain evidence="3">A-37</strain>
    </source>
</reference>
<dbReference type="EnsemblMetazoa" id="ACUA006016-RA">
    <property type="protein sequence ID" value="ACUA006016-PA"/>
    <property type="gene ID" value="ACUA006016"/>
</dbReference>